<sequence length="219" mass="24076">MSHFKLALSVFVIFTASLAIAVGVEENLRDLNFCAVTKVTMNDYEPESFESSNNLLRKAGQEEIFCGKKIIVHGKVLDQNCIPVADAKVYIWQANCNGKYPYKPLKNIAKKSLVDINKELTFTGNGTATTNNKGEFTFVTTYPPAMQGAASHIDLRVEHYMLGTIQTTVMLDSNKVSNPHDKPELQSIAEALEATDTSIYNFQIVLPGSGIKGYTDGSD</sequence>
<comment type="caution">
    <text evidence="6">The sequence shown here is derived from an EMBL/GenBank/DDBJ whole genome shotgun (WGS) entry which is preliminary data.</text>
</comment>
<accession>A0ABU5NE22</accession>
<keyword evidence="3" id="KW-0560">Oxidoreductase</keyword>
<keyword evidence="7" id="KW-1185">Reference proteome</keyword>
<name>A0ABU5NE22_9RICK</name>
<dbReference type="PANTHER" id="PTHR33711">
    <property type="entry name" value="DIOXYGENASE, PUTATIVE (AFU_ORTHOLOGUE AFUA_2G02910)-RELATED"/>
    <property type="match status" value="1"/>
</dbReference>
<feature type="domain" description="Intradiol ring-cleavage dioxygenases" evidence="5">
    <location>
        <begin position="50"/>
        <end position="145"/>
    </location>
</feature>
<feature type="signal peptide" evidence="4">
    <location>
        <begin position="1"/>
        <end position="21"/>
    </location>
</feature>
<evidence type="ECO:0000256" key="3">
    <source>
        <dbReference type="ARBA" id="ARBA00023002"/>
    </source>
</evidence>
<evidence type="ECO:0000256" key="1">
    <source>
        <dbReference type="ARBA" id="ARBA00007825"/>
    </source>
</evidence>
<keyword evidence="2 6" id="KW-0223">Dioxygenase</keyword>
<evidence type="ECO:0000313" key="7">
    <source>
        <dbReference type="Proteomes" id="UP001291687"/>
    </source>
</evidence>
<dbReference type="SUPFAM" id="SSF49482">
    <property type="entry name" value="Aromatic compound dioxygenase"/>
    <property type="match status" value="1"/>
</dbReference>
<dbReference type="InterPro" id="IPR015889">
    <property type="entry name" value="Intradiol_dOase_core"/>
</dbReference>
<reference evidence="6 7" key="1">
    <citation type="submission" date="2023-03" db="EMBL/GenBank/DDBJ databases">
        <title>Host association and intracellularity evolved multiple times independently in the Rickettsiales.</title>
        <authorList>
            <person name="Castelli M."/>
            <person name="Nardi T."/>
            <person name="Gammuto L."/>
            <person name="Bellinzona G."/>
            <person name="Sabaneyeva E."/>
            <person name="Potekhin A."/>
            <person name="Serra V."/>
            <person name="Petroni G."/>
            <person name="Sassera D."/>
        </authorList>
    </citation>
    <scope>NUCLEOTIDE SEQUENCE [LARGE SCALE GENOMIC DNA]</scope>
    <source>
        <strain evidence="6 7">Sr 2-6</strain>
    </source>
</reference>
<keyword evidence="4" id="KW-0732">Signal</keyword>
<evidence type="ECO:0000256" key="4">
    <source>
        <dbReference type="SAM" id="SignalP"/>
    </source>
</evidence>
<evidence type="ECO:0000259" key="5">
    <source>
        <dbReference type="Pfam" id="PF00775"/>
    </source>
</evidence>
<organism evidence="6 7">
    <name type="scientific">Candidatus Megaera venefica</name>
    <dbReference type="NCBI Taxonomy" id="2055910"/>
    <lineage>
        <taxon>Bacteria</taxon>
        <taxon>Pseudomonadati</taxon>
        <taxon>Pseudomonadota</taxon>
        <taxon>Alphaproteobacteria</taxon>
        <taxon>Rickettsiales</taxon>
        <taxon>Rickettsiaceae</taxon>
        <taxon>Candidatus Megaera</taxon>
    </lineage>
</organism>
<proteinExistence type="inferred from homology"/>
<dbReference type="RefSeq" id="WP_322777315.1">
    <property type="nucleotide sequence ID" value="NZ_JARJFB010000131.1"/>
</dbReference>
<dbReference type="PANTHER" id="PTHR33711:SF10">
    <property type="entry name" value="INTRADIOL RING-CLEAVAGE DIOXYGENASES DOMAIN-CONTAINING PROTEIN"/>
    <property type="match status" value="1"/>
</dbReference>
<dbReference type="InterPro" id="IPR050770">
    <property type="entry name" value="Intradiol_RC_Dioxygenase"/>
</dbReference>
<dbReference type="Gene3D" id="2.60.130.10">
    <property type="entry name" value="Aromatic compound dioxygenase"/>
    <property type="match status" value="1"/>
</dbReference>
<dbReference type="InterPro" id="IPR000627">
    <property type="entry name" value="Intradiol_dOase_C"/>
</dbReference>
<comment type="similarity">
    <text evidence="1">Belongs to the intradiol ring-cleavage dioxygenase family.</text>
</comment>
<evidence type="ECO:0000313" key="6">
    <source>
        <dbReference type="EMBL" id="MEA0971414.1"/>
    </source>
</evidence>
<dbReference type="Pfam" id="PF00775">
    <property type="entry name" value="Dioxygenase_C"/>
    <property type="match status" value="1"/>
</dbReference>
<evidence type="ECO:0000256" key="2">
    <source>
        <dbReference type="ARBA" id="ARBA00022964"/>
    </source>
</evidence>
<feature type="chain" id="PRO_5045097226" evidence="4">
    <location>
        <begin position="22"/>
        <end position="219"/>
    </location>
</feature>
<gene>
    <name evidence="6" type="ORF">Megvenef_01392</name>
</gene>
<dbReference type="EMBL" id="JARJFB010000131">
    <property type="protein sequence ID" value="MEA0971414.1"/>
    <property type="molecule type" value="Genomic_DNA"/>
</dbReference>
<protein>
    <submittedName>
        <fullName evidence="6">Dioxygenase</fullName>
    </submittedName>
</protein>
<dbReference type="Proteomes" id="UP001291687">
    <property type="component" value="Unassembled WGS sequence"/>
</dbReference>
<dbReference type="GO" id="GO:0051213">
    <property type="term" value="F:dioxygenase activity"/>
    <property type="evidence" value="ECO:0007669"/>
    <property type="project" value="UniProtKB-KW"/>
</dbReference>